<feature type="region of interest" description="Disordered" evidence="1">
    <location>
        <begin position="49"/>
        <end position="75"/>
    </location>
</feature>
<evidence type="ECO:0000313" key="3">
    <source>
        <dbReference type="Proteomes" id="UP001165667"/>
    </source>
</evidence>
<comment type="caution">
    <text evidence="2">The sequence shown here is derived from an EMBL/GenBank/DDBJ whole genome shotgun (WGS) entry which is preliminary data.</text>
</comment>
<gene>
    <name evidence="2" type="ORF">M8523_06860</name>
</gene>
<sequence>MYQRVITAPQMSEVFEELQYTGTIHEGSVWVTMGHHPELGSVVTIQDDSPDKAVLHSEFPPDFPSQEPADGKARH</sequence>
<protein>
    <submittedName>
        <fullName evidence="2">Uncharacterized protein</fullName>
    </submittedName>
</protein>
<keyword evidence="3" id="KW-1185">Reference proteome</keyword>
<proteinExistence type="predicted"/>
<reference evidence="2" key="1">
    <citation type="submission" date="2022-05" db="EMBL/GenBank/DDBJ databases">
        <authorList>
            <person name="Pankratov T."/>
        </authorList>
    </citation>
    <scope>NUCLEOTIDE SEQUENCE</scope>
    <source>
        <strain evidence="2">BP6-180914</strain>
    </source>
</reference>
<dbReference type="Proteomes" id="UP001165667">
    <property type="component" value="Unassembled WGS sequence"/>
</dbReference>
<evidence type="ECO:0000313" key="2">
    <source>
        <dbReference type="EMBL" id="MCW6507742.1"/>
    </source>
</evidence>
<dbReference type="RefSeq" id="WP_282584101.1">
    <property type="nucleotide sequence ID" value="NZ_JAMOIM010000003.1"/>
</dbReference>
<accession>A0AA42CLU2</accession>
<name>A0AA42CLU2_9HYPH</name>
<dbReference type="AlphaFoldDB" id="A0AA42CLU2"/>
<dbReference type="EMBL" id="JAMOIM010000003">
    <property type="protein sequence ID" value="MCW6507742.1"/>
    <property type="molecule type" value="Genomic_DNA"/>
</dbReference>
<organism evidence="2 3">
    <name type="scientific">Lichenifustis flavocetrariae</name>
    <dbReference type="NCBI Taxonomy" id="2949735"/>
    <lineage>
        <taxon>Bacteria</taxon>
        <taxon>Pseudomonadati</taxon>
        <taxon>Pseudomonadota</taxon>
        <taxon>Alphaproteobacteria</taxon>
        <taxon>Hyphomicrobiales</taxon>
        <taxon>Lichenihabitantaceae</taxon>
        <taxon>Lichenifustis</taxon>
    </lineage>
</organism>
<evidence type="ECO:0000256" key="1">
    <source>
        <dbReference type="SAM" id="MobiDB-lite"/>
    </source>
</evidence>